<keyword evidence="2" id="KW-1185">Reference proteome</keyword>
<evidence type="ECO:0000313" key="2">
    <source>
        <dbReference type="Proteomes" id="UP000821845"/>
    </source>
</evidence>
<accession>A0ACB7T6F1</accession>
<reference evidence="1" key="1">
    <citation type="submission" date="2020-05" db="EMBL/GenBank/DDBJ databases">
        <title>Large-scale comparative analyses of tick genomes elucidate their genetic diversity and vector capacities.</title>
        <authorList>
            <person name="Jia N."/>
            <person name="Wang J."/>
            <person name="Shi W."/>
            <person name="Du L."/>
            <person name="Sun Y."/>
            <person name="Zhan W."/>
            <person name="Jiang J."/>
            <person name="Wang Q."/>
            <person name="Zhang B."/>
            <person name="Ji P."/>
            <person name="Sakyi L.B."/>
            <person name="Cui X."/>
            <person name="Yuan T."/>
            <person name="Jiang B."/>
            <person name="Yang W."/>
            <person name="Lam T.T.-Y."/>
            <person name="Chang Q."/>
            <person name="Ding S."/>
            <person name="Wang X."/>
            <person name="Zhu J."/>
            <person name="Ruan X."/>
            <person name="Zhao L."/>
            <person name="Wei J."/>
            <person name="Que T."/>
            <person name="Du C."/>
            <person name="Cheng J."/>
            <person name="Dai P."/>
            <person name="Han X."/>
            <person name="Huang E."/>
            <person name="Gao Y."/>
            <person name="Liu J."/>
            <person name="Shao H."/>
            <person name="Ye R."/>
            <person name="Li L."/>
            <person name="Wei W."/>
            <person name="Wang X."/>
            <person name="Wang C."/>
            <person name="Yang T."/>
            <person name="Huo Q."/>
            <person name="Li W."/>
            <person name="Guo W."/>
            <person name="Chen H."/>
            <person name="Zhou L."/>
            <person name="Ni X."/>
            <person name="Tian J."/>
            <person name="Zhou Y."/>
            <person name="Sheng Y."/>
            <person name="Liu T."/>
            <person name="Pan Y."/>
            <person name="Xia L."/>
            <person name="Li J."/>
            <person name="Zhao F."/>
            <person name="Cao W."/>
        </authorList>
    </citation>
    <scope>NUCLEOTIDE SEQUENCE</scope>
    <source>
        <strain evidence="1">Hyas-2018</strain>
    </source>
</reference>
<comment type="caution">
    <text evidence="1">The sequence shown here is derived from an EMBL/GenBank/DDBJ whole genome shotgun (WGS) entry which is preliminary data.</text>
</comment>
<dbReference type="Proteomes" id="UP000821845">
    <property type="component" value="Chromosome 10"/>
</dbReference>
<protein>
    <submittedName>
        <fullName evidence="1">Uncharacterized protein</fullName>
    </submittedName>
</protein>
<dbReference type="EMBL" id="CM023490">
    <property type="protein sequence ID" value="KAH6942560.1"/>
    <property type="molecule type" value="Genomic_DNA"/>
</dbReference>
<name>A0ACB7T6F1_HYAAI</name>
<evidence type="ECO:0000313" key="1">
    <source>
        <dbReference type="EMBL" id="KAH6942560.1"/>
    </source>
</evidence>
<proteinExistence type="predicted"/>
<sequence length="183" mass="21237">MHGVWAKDTQRAAHNATTFLRDVLSALGIFGIGPFQAKETVVDIDRGRKTTTALKTTGRTKVFSVFLHLWLARLLLKLIMVFFGKGKVGETGVEFLRTMAATYAFNRINTYRPRICHLFWSLDNIQEWNVPLGRLPDYARFYTRSVWFYLFLRVAVDICQVLICYLHVRIVCTWQYIGVILRN</sequence>
<organism evidence="1 2">
    <name type="scientific">Hyalomma asiaticum</name>
    <name type="common">Tick</name>
    <dbReference type="NCBI Taxonomy" id="266040"/>
    <lineage>
        <taxon>Eukaryota</taxon>
        <taxon>Metazoa</taxon>
        <taxon>Ecdysozoa</taxon>
        <taxon>Arthropoda</taxon>
        <taxon>Chelicerata</taxon>
        <taxon>Arachnida</taxon>
        <taxon>Acari</taxon>
        <taxon>Parasitiformes</taxon>
        <taxon>Ixodida</taxon>
        <taxon>Ixodoidea</taxon>
        <taxon>Ixodidae</taxon>
        <taxon>Hyalomminae</taxon>
        <taxon>Hyalomma</taxon>
    </lineage>
</organism>
<gene>
    <name evidence="1" type="ORF">HPB50_007863</name>
</gene>